<keyword evidence="2" id="KW-1185">Reference proteome</keyword>
<evidence type="ECO:0000313" key="2">
    <source>
        <dbReference type="Proteomes" id="UP001497480"/>
    </source>
</evidence>
<proteinExistence type="predicted"/>
<protein>
    <submittedName>
        <fullName evidence="1">Uncharacterized protein</fullName>
    </submittedName>
</protein>
<organism evidence="1 2">
    <name type="scientific">Lupinus luteus</name>
    <name type="common">European yellow lupine</name>
    <dbReference type="NCBI Taxonomy" id="3873"/>
    <lineage>
        <taxon>Eukaryota</taxon>
        <taxon>Viridiplantae</taxon>
        <taxon>Streptophyta</taxon>
        <taxon>Embryophyta</taxon>
        <taxon>Tracheophyta</taxon>
        <taxon>Spermatophyta</taxon>
        <taxon>Magnoliopsida</taxon>
        <taxon>eudicotyledons</taxon>
        <taxon>Gunneridae</taxon>
        <taxon>Pentapetalae</taxon>
        <taxon>rosids</taxon>
        <taxon>fabids</taxon>
        <taxon>Fabales</taxon>
        <taxon>Fabaceae</taxon>
        <taxon>Papilionoideae</taxon>
        <taxon>50 kb inversion clade</taxon>
        <taxon>genistoids sensu lato</taxon>
        <taxon>core genistoids</taxon>
        <taxon>Genisteae</taxon>
        <taxon>Lupinus</taxon>
    </lineage>
</organism>
<dbReference type="Proteomes" id="UP001497480">
    <property type="component" value="Unassembled WGS sequence"/>
</dbReference>
<dbReference type="AlphaFoldDB" id="A0AAV1WSB3"/>
<evidence type="ECO:0000313" key="1">
    <source>
        <dbReference type="EMBL" id="CAL0311941.1"/>
    </source>
</evidence>
<name>A0AAV1WSB3_LUPLU</name>
<dbReference type="EMBL" id="CAXHTB010000009">
    <property type="protein sequence ID" value="CAL0311941.1"/>
    <property type="molecule type" value="Genomic_DNA"/>
</dbReference>
<gene>
    <name evidence="1" type="ORF">LLUT_LOCUS13001</name>
</gene>
<sequence length="134" mass="15228">MQLSIQLMDCGFDKPEMAAVSVDPKFSAYLHIDFLSVFPDKKKLGIFLKRNICRYTSSDELASQAMEGLQIISGLECKIACNSSKLRRGNNVGEVEGKDIVKQDWTEWLKQNDDGKEGRRQVALAGVWWFDWHG</sequence>
<comment type="caution">
    <text evidence="1">The sequence shown here is derived from an EMBL/GenBank/DDBJ whole genome shotgun (WGS) entry which is preliminary data.</text>
</comment>
<reference evidence="1 2" key="1">
    <citation type="submission" date="2024-03" db="EMBL/GenBank/DDBJ databases">
        <authorList>
            <person name="Martinez-Hernandez J."/>
        </authorList>
    </citation>
    <scope>NUCLEOTIDE SEQUENCE [LARGE SCALE GENOMIC DNA]</scope>
</reference>
<accession>A0AAV1WSB3</accession>